<sequence length="528" mass="56038">MAKTIRPVLPLALLGLVAFILLGCGGGGGGGSSGVGATVPETPPTLDGLARPAGYQSSGFPVTEPTITLPGFGADNKALAIFANTYASEKSGQLTASLGTPASLRLAQRPADAGQTMTGSVPGAAFLQRLRQWQAALPVGTGGRASLRATPRAATLNEQVTFQMPKDQVAIPVTAICRKIVDLPGVTTGGKVCFFVDKDDGYSTDTTGKFIDTLADHWVGVNGQTSIYTTVRQIFGEEPPATFNNLALGNDIIILITSKVSTIDRYLAGFFWSGDLIAGSSPSSNQRKMFYLTNITAPEVPDLTETTMASTMAHEFQHMVNFYQRHLKGLQEDTWLNEAMSGYAEHVCGFSAATNNQSKALQINRYFEAGKMPTVSLTNWKDDHENYGLVYLFGTWLGQKFSPNKDGTVKNLLASAFKGEQAVAQFAGESFDKVFSKFMVMLAVNNPDDPIYGITGLDLKGTFTYGGGLAPVTLTGPQPPVAFNGYPYNTGSITIAPRAGFAVALGNGNGSTLTLRFTTSASAFQLHK</sequence>
<dbReference type="AlphaFoldDB" id="A0A367ZQM4"/>
<evidence type="ECO:0000313" key="2">
    <source>
        <dbReference type="Proteomes" id="UP000252355"/>
    </source>
</evidence>
<gene>
    <name evidence="1" type="ORF">OZSIB_3174</name>
</gene>
<dbReference type="PROSITE" id="PS51257">
    <property type="entry name" value="PROKAR_LIPOPROTEIN"/>
    <property type="match status" value="1"/>
</dbReference>
<keyword evidence="1" id="KW-0645">Protease</keyword>
<reference evidence="1 2" key="1">
    <citation type="submission" date="2018-05" db="EMBL/GenBank/DDBJ databases">
        <title>A metagenomic window into the 2 km-deep terrestrial subsurface aquifer revealed taxonomically and functionally diverse microbial community comprising novel uncultured bacterial lineages.</title>
        <authorList>
            <person name="Kadnikov V.V."/>
            <person name="Mardanov A.V."/>
            <person name="Beletsky A.V."/>
            <person name="Banks D."/>
            <person name="Pimenov N.V."/>
            <person name="Frank Y.A."/>
            <person name="Karnachuk O.V."/>
            <person name="Ravin N.V."/>
        </authorList>
    </citation>
    <scope>NUCLEOTIDE SEQUENCE [LARGE SCALE GENOMIC DNA]</scope>
    <source>
        <strain evidence="1">BY5</strain>
    </source>
</reference>
<accession>A0A367ZQM4</accession>
<name>A0A367ZQM4_9BACT</name>
<dbReference type="GO" id="GO:0006508">
    <property type="term" value="P:proteolysis"/>
    <property type="evidence" value="ECO:0007669"/>
    <property type="project" value="UniProtKB-KW"/>
</dbReference>
<protein>
    <submittedName>
        <fullName evidence="1">Secreted protease metal-dependent protease</fullName>
    </submittedName>
</protein>
<dbReference type="Proteomes" id="UP000252355">
    <property type="component" value="Unassembled WGS sequence"/>
</dbReference>
<dbReference type="InterPro" id="IPR019501">
    <property type="entry name" value="Peptidase_M30_hyicolysin"/>
</dbReference>
<proteinExistence type="predicted"/>
<evidence type="ECO:0000313" key="1">
    <source>
        <dbReference type="EMBL" id="RCK80428.1"/>
    </source>
</evidence>
<dbReference type="Pfam" id="PF10460">
    <property type="entry name" value="Peptidase_M30"/>
    <property type="match status" value="1"/>
</dbReference>
<dbReference type="EMBL" id="QOQW01000006">
    <property type="protein sequence ID" value="RCK80428.1"/>
    <property type="molecule type" value="Genomic_DNA"/>
</dbReference>
<organism evidence="1 2">
    <name type="scientific">Candidatus Ozemobacter sibiricus</name>
    <dbReference type="NCBI Taxonomy" id="2268124"/>
    <lineage>
        <taxon>Bacteria</taxon>
        <taxon>Candidatus Ozemobacteria</taxon>
        <taxon>Candidatus Ozemobacterales</taxon>
        <taxon>Candidatus Ozemobacteraceae</taxon>
        <taxon>Candidatus Ozemobacter</taxon>
    </lineage>
</organism>
<dbReference type="GO" id="GO:0008233">
    <property type="term" value="F:peptidase activity"/>
    <property type="evidence" value="ECO:0007669"/>
    <property type="project" value="UniProtKB-KW"/>
</dbReference>
<comment type="caution">
    <text evidence="1">The sequence shown here is derived from an EMBL/GenBank/DDBJ whole genome shotgun (WGS) entry which is preliminary data.</text>
</comment>
<keyword evidence="1" id="KW-0378">Hydrolase</keyword>